<dbReference type="EC" id="2.7.1.71" evidence="3 11"/>
<proteinExistence type="inferred from homology"/>
<protein>
    <recommendedName>
        <fullName evidence="3 11">Shikimate kinase</fullName>
        <shortName evidence="11">SK</shortName>
        <ecNumber evidence="3 11">2.7.1.71</ecNumber>
    </recommendedName>
</protein>
<dbReference type="PRINTS" id="PR01100">
    <property type="entry name" value="SHIKIMTKNASE"/>
</dbReference>
<dbReference type="STRING" id="937777.Deipe_3818"/>
<dbReference type="GO" id="GO:0005524">
    <property type="term" value="F:ATP binding"/>
    <property type="evidence" value="ECO:0007669"/>
    <property type="project" value="UniProtKB-UniRule"/>
</dbReference>
<keyword evidence="11" id="KW-0479">Metal-binding</keyword>
<dbReference type="Pfam" id="PF01202">
    <property type="entry name" value="SKI"/>
    <property type="match status" value="1"/>
</dbReference>
<feature type="binding site" evidence="11">
    <location>
        <position position="111"/>
    </location>
    <ligand>
        <name>substrate</name>
    </ligand>
</feature>
<feature type="binding site" evidence="11">
    <location>
        <position position="189"/>
    </location>
    <ligand>
        <name>substrate</name>
    </ligand>
</feature>
<comment type="pathway">
    <text evidence="1 11">Metabolic intermediate biosynthesis; chorismate biosynthesis; chorismate from D-erythrose 4-phosphate and phosphoenolpyruvate: step 5/7.</text>
</comment>
<dbReference type="CDD" id="cd00464">
    <property type="entry name" value="SK"/>
    <property type="match status" value="1"/>
</dbReference>
<dbReference type="NCBIfam" id="NF010554">
    <property type="entry name" value="PRK13948.1"/>
    <property type="match status" value="1"/>
</dbReference>
<dbReference type="GO" id="GO:0000287">
    <property type="term" value="F:magnesium ion binding"/>
    <property type="evidence" value="ECO:0007669"/>
    <property type="project" value="UniProtKB-UniRule"/>
</dbReference>
<dbReference type="PANTHER" id="PTHR21087:SF16">
    <property type="entry name" value="SHIKIMATE KINASE 1, CHLOROPLASTIC"/>
    <property type="match status" value="1"/>
</dbReference>
<dbReference type="SUPFAM" id="SSF52540">
    <property type="entry name" value="P-loop containing nucleoside triphosphate hydrolases"/>
    <property type="match status" value="1"/>
</dbReference>
<comment type="subunit">
    <text evidence="11">Monomer.</text>
</comment>
<keyword evidence="9 11" id="KW-0057">Aromatic amino acid biosynthesis</keyword>
<dbReference type="InterPro" id="IPR027417">
    <property type="entry name" value="P-loop_NTPase"/>
</dbReference>
<dbReference type="InterPro" id="IPR023000">
    <property type="entry name" value="Shikimate_kinase_CS"/>
</dbReference>
<dbReference type="GO" id="GO:0004765">
    <property type="term" value="F:shikimate kinase activity"/>
    <property type="evidence" value="ECO:0007669"/>
    <property type="project" value="UniProtKB-UniRule"/>
</dbReference>
<dbReference type="eggNOG" id="COG0703">
    <property type="taxonomic scope" value="Bacteria"/>
</dbReference>
<keyword evidence="4 11" id="KW-0028">Amino-acid biosynthesis</keyword>
<dbReference type="AlphaFoldDB" id="L0A7T6"/>
<keyword evidence="8 11" id="KW-0067">ATP-binding</keyword>
<evidence type="ECO:0000256" key="6">
    <source>
        <dbReference type="ARBA" id="ARBA00022741"/>
    </source>
</evidence>
<dbReference type="GO" id="GO:0005829">
    <property type="term" value="C:cytosol"/>
    <property type="evidence" value="ECO:0007669"/>
    <property type="project" value="TreeGrafter"/>
</dbReference>
<evidence type="ECO:0000256" key="9">
    <source>
        <dbReference type="ARBA" id="ARBA00023141"/>
    </source>
</evidence>
<feature type="region of interest" description="Disordered" evidence="12">
    <location>
        <begin position="225"/>
        <end position="246"/>
    </location>
</feature>
<keyword evidence="7 11" id="KW-0418">Kinase</keyword>
<keyword evidence="6 11" id="KW-0547">Nucleotide-binding</keyword>
<feature type="binding site" evidence="11">
    <location>
        <position position="170"/>
    </location>
    <ligand>
        <name>ATP</name>
        <dbReference type="ChEBI" id="CHEBI:30616"/>
    </ligand>
</feature>
<dbReference type="GO" id="GO:0009423">
    <property type="term" value="P:chorismate biosynthetic process"/>
    <property type="evidence" value="ECO:0007669"/>
    <property type="project" value="UniProtKB-UniRule"/>
</dbReference>
<feature type="binding site" evidence="11">
    <location>
        <position position="205"/>
    </location>
    <ligand>
        <name>ATP</name>
        <dbReference type="ChEBI" id="CHEBI:30616"/>
    </ligand>
</feature>
<dbReference type="InterPro" id="IPR000623">
    <property type="entry name" value="Shikimate_kinase/TSH1"/>
</dbReference>
<dbReference type="HAMAP" id="MF_00109">
    <property type="entry name" value="Shikimate_kinase"/>
    <property type="match status" value="1"/>
</dbReference>
<feature type="binding site" evidence="11">
    <location>
        <position position="69"/>
    </location>
    <ligand>
        <name>Mg(2+)</name>
        <dbReference type="ChEBI" id="CHEBI:18420"/>
    </ligand>
</feature>
<evidence type="ECO:0000256" key="4">
    <source>
        <dbReference type="ARBA" id="ARBA00022605"/>
    </source>
</evidence>
<comment type="subcellular location">
    <subcellularLocation>
        <location evidence="11">Cytoplasm</location>
    </subcellularLocation>
</comment>
<comment type="catalytic activity">
    <reaction evidence="10 11">
        <text>shikimate + ATP = 3-phosphoshikimate + ADP + H(+)</text>
        <dbReference type="Rhea" id="RHEA:13121"/>
        <dbReference type="ChEBI" id="CHEBI:15378"/>
        <dbReference type="ChEBI" id="CHEBI:30616"/>
        <dbReference type="ChEBI" id="CHEBI:36208"/>
        <dbReference type="ChEBI" id="CHEBI:145989"/>
        <dbReference type="ChEBI" id="CHEBI:456216"/>
        <dbReference type="EC" id="2.7.1.71"/>
    </reaction>
</comment>
<dbReference type="Proteomes" id="UP000010467">
    <property type="component" value="Chromosome"/>
</dbReference>
<feature type="binding site" evidence="11">
    <location>
        <begin position="65"/>
        <end position="70"/>
    </location>
    <ligand>
        <name>ATP</name>
        <dbReference type="ChEBI" id="CHEBI:30616"/>
    </ligand>
</feature>
<evidence type="ECO:0000256" key="3">
    <source>
        <dbReference type="ARBA" id="ARBA00012154"/>
    </source>
</evidence>
<gene>
    <name evidence="11" type="primary">aroK</name>
    <name evidence="13" type="ordered locus">Deipe_3818</name>
</gene>
<dbReference type="KEGG" id="dpd:Deipe_3818"/>
<dbReference type="PATRIC" id="fig|937777.3.peg.3830"/>
<dbReference type="Gene3D" id="3.40.50.300">
    <property type="entry name" value="P-loop containing nucleotide triphosphate hydrolases"/>
    <property type="match status" value="1"/>
</dbReference>
<dbReference type="InterPro" id="IPR031322">
    <property type="entry name" value="Shikimate/glucono_kinase"/>
</dbReference>
<evidence type="ECO:0000256" key="12">
    <source>
        <dbReference type="SAM" id="MobiDB-lite"/>
    </source>
</evidence>
<name>L0A7T6_DEIPD</name>
<comment type="function">
    <text evidence="11">Catalyzes the specific phosphorylation of the 3-hydroxyl group of shikimic acid using ATP as a cosubstrate.</text>
</comment>
<evidence type="ECO:0000256" key="11">
    <source>
        <dbReference type="HAMAP-Rule" id="MF_00109"/>
    </source>
</evidence>
<comment type="cofactor">
    <cofactor evidence="11">
        <name>Mg(2+)</name>
        <dbReference type="ChEBI" id="CHEBI:18420"/>
    </cofactor>
    <text evidence="11">Binds 1 Mg(2+) ion per subunit.</text>
</comment>
<dbReference type="PROSITE" id="PS01128">
    <property type="entry name" value="SHIKIMATE_KINASE"/>
    <property type="match status" value="1"/>
</dbReference>
<evidence type="ECO:0000256" key="8">
    <source>
        <dbReference type="ARBA" id="ARBA00022840"/>
    </source>
</evidence>
<evidence type="ECO:0000256" key="5">
    <source>
        <dbReference type="ARBA" id="ARBA00022679"/>
    </source>
</evidence>
<accession>L0A7T6</accession>
<sequence>MALSQFSERLGLTLEPFESVGRVSQRSQAPSDDAPIRLDCSIMTGPSPSLIERPVSWVALAGFMGTGKSRIGWELSRALALHFVDTDKLIARVAGRPVPELFAQEGEARFRAFEREVVRRVVRLDYAVVSLGGGAFVAPENRQTLLARGPVVVLWASPETILKRTQHTDRPLLKTEQPLERIRGLMAEREGAYREGTIHVSSDGRASSEVVDEIVGKLWHWQQDEAEDGHEHTPGITQLQGGHEAD</sequence>
<organism evidence="13 14">
    <name type="scientific">Deinococcus peraridilitoris (strain DSM 19664 / LMG 22246 / CIP 109416 / KR-200)</name>
    <dbReference type="NCBI Taxonomy" id="937777"/>
    <lineage>
        <taxon>Bacteria</taxon>
        <taxon>Thermotogati</taxon>
        <taxon>Deinococcota</taxon>
        <taxon>Deinococci</taxon>
        <taxon>Deinococcales</taxon>
        <taxon>Deinococcaceae</taxon>
        <taxon>Deinococcus</taxon>
    </lineage>
</organism>
<dbReference type="EMBL" id="CP003382">
    <property type="protein sequence ID" value="AFZ69242.1"/>
    <property type="molecule type" value="Genomic_DNA"/>
</dbReference>
<feature type="binding site" evidence="11">
    <location>
        <position position="87"/>
    </location>
    <ligand>
        <name>substrate</name>
    </ligand>
</feature>
<keyword evidence="5 11" id="KW-0808">Transferase</keyword>
<keyword evidence="14" id="KW-1185">Reference proteome</keyword>
<dbReference type="UniPathway" id="UPA00053">
    <property type="reaction ID" value="UER00088"/>
</dbReference>
<keyword evidence="11" id="KW-0963">Cytoplasm</keyword>
<keyword evidence="11" id="KW-0460">Magnesium</keyword>
<reference evidence="14" key="1">
    <citation type="submission" date="2012-03" db="EMBL/GenBank/DDBJ databases">
        <title>Complete sequence of chromosome of Deinococcus peraridilitoris DSM 19664.</title>
        <authorList>
            <person name="Lucas S."/>
            <person name="Copeland A."/>
            <person name="Lapidus A."/>
            <person name="Glavina del Rio T."/>
            <person name="Dalin E."/>
            <person name="Tice H."/>
            <person name="Bruce D."/>
            <person name="Goodwin L."/>
            <person name="Pitluck S."/>
            <person name="Peters L."/>
            <person name="Mikhailova N."/>
            <person name="Lu M."/>
            <person name="Kyrpides N."/>
            <person name="Mavromatis K."/>
            <person name="Ivanova N."/>
            <person name="Brettin T."/>
            <person name="Detter J.C."/>
            <person name="Han C."/>
            <person name="Larimer F."/>
            <person name="Land M."/>
            <person name="Hauser L."/>
            <person name="Markowitz V."/>
            <person name="Cheng J.-F."/>
            <person name="Hugenholtz P."/>
            <person name="Woyke T."/>
            <person name="Wu D."/>
            <person name="Pukall R."/>
            <person name="Steenblock K."/>
            <person name="Brambilla E."/>
            <person name="Klenk H.-P."/>
            <person name="Eisen J.A."/>
        </authorList>
    </citation>
    <scope>NUCLEOTIDE SEQUENCE [LARGE SCALE GENOMIC DNA]</scope>
    <source>
        <strain evidence="14">DSM 19664 / LMG 22246 / CIP 109416 / KR-200</strain>
    </source>
</reference>
<dbReference type="PANTHER" id="PTHR21087">
    <property type="entry name" value="SHIKIMATE KINASE"/>
    <property type="match status" value="1"/>
</dbReference>
<evidence type="ECO:0000256" key="7">
    <source>
        <dbReference type="ARBA" id="ARBA00022777"/>
    </source>
</evidence>
<comment type="similarity">
    <text evidence="2 11">Belongs to the shikimate kinase family.</text>
</comment>
<evidence type="ECO:0000313" key="13">
    <source>
        <dbReference type="EMBL" id="AFZ69242.1"/>
    </source>
</evidence>
<evidence type="ECO:0000256" key="2">
    <source>
        <dbReference type="ARBA" id="ARBA00006997"/>
    </source>
</evidence>
<evidence type="ECO:0000256" key="1">
    <source>
        <dbReference type="ARBA" id="ARBA00004842"/>
    </source>
</evidence>
<feature type="binding site" evidence="11">
    <location>
        <position position="133"/>
    </location>
    <ligand>
        <name>substrate</name>
    </ligand>
</feature>
<evidence type="ECO:0000256" key="10">
    <source>
        <dbReference type="ARBA" id="ARBA00048567"/>
    </source>
</evidence>
<dbReference type="GO" id="GO:0009073">
    <property type="term" value="P:aromatic amino acid family biosynthetic process"/>
    <property type="evidence" value="ECO:0007669"/>
    <property type="project" value="UniProtKB-KW"/>
</dbReference>
<dbReference type="GO" id="GO:0008652">
    <property type="term" value="P:amino acid biosynthetic process"/>
    <property type="evidence" value="ECO:0007669"/>
    <property type="project" value="UniProtKB-KW"/>
</dbReference>
<dbReference type="HOGENOM" id="CLU_057607_2_1_0"/>
<evidence type="ECO:0000313" key="14">
    <source>
        <dbReference type="Proteomes" id="UP000010467"/>
    </source>
</evidence>